<reference evidence="4" key="1">
    <citation type="submission" date="2025-08" db="UniProtKB">
        <authorList>
            <consortium name="RefSeq"/>
        </authorList>
    </citation>
    <scope>IDENTIFICATION</scope>
</reference>
<keyword evidence="3" id="KW-1185">Reference proteome</keyword>
<evidence type="ECO:0000256" key="2">
    <source>
        <dbReference type="ARBA" id="ARBA00023239"/>
    </source>
</evidence>
<dbReference type="InterPro" id="IPR013024">
    <property type="entry name" value="GGCT-like"/>
</dbReference>
<dbReference type="GeneID" id="102997196"/>
<organism evidence="3 4">
    <name type="scientific">Balaenoptera acutorostrata</name>
    <name type="common">Common minke whale</name>
    <name type="synonym">Balaena rostrata</name>
    <dbReference type="NCBI Taxonomy" id="9767"/>
    <lineage>
        <taxon>Eukaryota</taxon>
        <taxon>Metazoa</taxon>
        <taxon>Chordata</taxon>
        <taxon>Craniata</taxon>
        <taxon>Vertebrata</taxon>
        <taxon>Euteleostomi</taxon>
        <taxon>Mammalia</taxon>
        <taxon>Eutheria</taxon>
        <taxon>Laurasiatheria</taxon>
        <taxon>Artiodactyla</taxon>
        <taxon>Whippomorpha</taxon>
        <taxon>Cetacea</taxon>
        <taxon>Mysticeti</taxon>
        <taxon>Balaenopteridae</taxon>
        <taxon>Balaenoptera</taxon>
    </lineage>
</organism>
<name>A0ABM3TU47_BALAC</name>
<dbReference type="SUPFAM" id="SSF110857">
    <property type="entry name" value="Gamma-glutamyl cyclotransferase-like"/>
    <property type="match status" value="1"/>
</dbReference>
<evidence type="ECO:0000313" key="3">
    <source>
        <dbReference type="Proteomes" id="UP001652580"/>
    </source>
</evidence>
<protein>
    <recommendedName>
        <fullName evidence="1">gamma-glutamylcyclotransferase</fullName>
        <ecNumber evidence="1">4.3.2.9</ecNumber>
    </recommendedName>
</protein>
<dbReference type="RefSeq" id="XP_057405614.1">
    <property type="nucleotide sequence ID" value="XM_057549631.1"/>
</dbReference>
<evidence type="ECO:0000313" key="4">
    <source>
        <dbReference type="RefSeq" id="XP_057405614.1"/>
    </source>
</evidence>
<dbReference type="PANTHER" id="PTHR12935">
    <property type="entry name" value="GAMMA-GLUTAMYLCYCLOTRANSFERASE"/>
    <property type="match status" value="1"/>
</dbReference>
<dbReference type="EC" id="4.3.2.9" evidence="1"/>
<dbReference type="Proteomes" id="UP001652580">
    <property type="component" value="Chromosome 7"/>
</dbReference>
<keyword evidence="2" id="KW-0456">Lyase</keyword>
<sequence>MMLVLHIVSHQETHNVRRNQIIAALFTIARTWKQPKCPSTDEWIKKMWHIYTMEYYSAITRNEIELLVVRWMDLETVIQSEKELKVCFSCMEFKDFKLDFGNPQGKTSETWHGGIATIFESPGDEVWGVVWKMNKSNLSSLDKQEGVKSGMYVPIEVNASTQEGKEITCRSYQMTNYERAPPSPQYKKVICLGAKENGLPLEYQKKLNAIEPNDYKGKVSEEIEDIIKKGEAKTH</sequence>
<dbReference type="PANTHER" id="PTHR12935:SF0">
    <property type="entry name" value="GAMMA-GLUTAMYLCYCLOTRANSFERASE"/>
    <property type="match status" value="1"/>
</dbReference>
<dbReference type="Pfam" id="PF13772">
    <property type="entry name" value="AIG2_2"/>
    <property type="match status" value="1"/>
</dbReference>
<gene>
    <name evidence="4" type="primary">GGCT</name>
</gene>
<proteinExistence type="predicted"/>
<evidence type="ECO:0000256" key="1">
    <source>
        <dbReference type="ARBA" id="ARBA00012346"/>
    </source>
</evidence>
<dbReference type="CDD" id="cd06661">
    <property type="entry name" value="GGCT_like"/>
    <property type="match status" value="1"/>
</dbReference>
<accession>A0ABM3TU47</accession>
<dbReference type="InterPro" id="IPR036568">
    <property type="entry name" value="GGCT-like_sf"/>
</dbReference>
<dbReference type="InterPro" id="IPR017939">
    <property type="entry name" value="G-Glutamylcylcotransferase"/>
</dbReference>
<dbReference type="Gene3D" id="3.10.490.10">
    <property type="entry name" value="Gamma-glutamyl cyclotransferase-like"/>
    <property type="match status" value="1"/>
</dbReference>